<evidence type="ECO:0000313" key="5">
    <source>
        <dbReference type="Proteomes" id="UP000679226"/>
    </source>
</evidence>
<dbReference type="EMBL" id="CP072227">
    <property type="protein sequence ID" value="QUT43235.1"/>
    <property type="molecule type" value="Genomic_DNA"/>
</dbReference>
<evidence type="ECO:0000259" key="2">
    <source>
        <dbReference type="Pfam" id="PF13612"/>
    </source>
</evidence>
<proteinExistence type="predicted"/>
<feature type="domain" description="Transposase DDE" evidence="2">
    <location>
        <begin position="1"/>
        <end position="29"/>
    </location>
</feature>
<evidence type="ECO:0000313" key="3">
    <source>
        <dbReference type="EMBL" id="QUT43235.1"/>
    </source>
</evidence>
<dbReference type="AlphaFoldDB" id="A0A975Q6E8"/>
<dbReference type="Pfam" id="PF13612">
    <property type="entry name" value="DDE_Tnp_1_3"/>
    <property type="match status" value="1"/>
</dbReference>
<evidence type="ECO:0000313" key="4">
    <source>
        <dbReference type="EMBL" id="QUT45592.1"/>
    </source>
</evidence>
<keyword evidence="1" id="KW-0812">Transmembrane</keyword>
<dbReference type="KEGG" id="beg:INE88_02414"/>
<sequence>MLRKRYIIETINNMLKNMAQIVHSRHRSVNDFIMNLISALGAYVTTMAVMQ</sequence>
<evidence type="ECO:0000256" key="1">
    <source>
        <dbReference type="SAM" id="Phobius"/>
    </source>
</evidence>
<organism evidence="4 5">
    <name type="scientific">Bacteroides eggerthii</name>
    <dbReference type="NCBI Taxonomy" id="28111"/>
    <lineage>
        <taxon>Bacteria</taxon>
        <taxon>Pseudomonadati</taxon>
        <taxon>Bacteroidota</taxon>
        <taxon>Bacteroidia</taxon>
        <taxon>Bacteroidales</taxon>
        <taxon>Bacteroidaceae</taxon>
        <taxon>Bacteroides</taxon>
    </lineage>
</organism>
<dbReference type="KEGG" id="beg:INE88_00013"/>
<gene>
    <name evidence="3" type="ORF">INE88_00013</name>
    <name evidence="4" type="ORF">INE88_02414</name>
</gene>
<dbReference type="Proteomes" id="UP000679226">
    <property type="component" value="Chromosome"/>
</dbReference>
<accession>A0A975Q6E8</accession>
<feature type="transmembrane region" description="Helical" evidence="1">
    <location>
        <begin position="32"/>
        <end position="50"/>
    </location>
</feature>
<reference evidence="4" key="1">
    <citation type="journal article" date="2021" name="PLoS Genet.">
        <title>Mobile Type VI secretion system loci of the gut Bacteroidales display extensive intra-ecosystem transfer, multi-species spread and geographical clustering.</title>
        <authorList>
            <person name="Garcia-Bayona L."/>
            <person name="Coyne M.J."/>
            <person name="Comstock L.E."/>
        </authorList>
    </citation>
    <scope>NUCLEOTIDE SEQUENCE</scope>
    <source>
        <strain evidence="4">CL11T00C20</strain>
    </source>
</reference>
<keyword evidence="1" id="KW-0472">Membrane</keyword>
<keyword evidence="1" id="KW-1133">Transmembrane helix</keyword>
<name>A0A975Q6E8_9BACE</name>
<dbReference type="EMBL" id="CP072227">
    <property type="protein sequence ID" value="QUT45592.1"/>
    <property type="molecule type" value="Genomic_DNA"/>
</dbReference>
<protein>
    <submittedName>
        <fullName evidence="4">Transposase DDE domain protein</fullName>
    </submittedName>
</protein>
<dbReference type="InterPro" id="IPR025668">
    <property type="entry name" value="Tnp_DDE_dom"/>
</dbReference>